<name>A0A7J5XGC3_DISMA</name>
<gene>
    <name evidence="2" type="ORF">F7725_028684</name>
</gene>
<sequence length="175" mass="19194">MLKTYLSAKTFEKKDFVDEQSREHITYNEEDLSKHHAEVDVRAAPSPAKQGKPDQQAAPGAKAATLSSLSGNTAHSGEQYLPAKRTLMEGLCRMKKRKGWSATKRSGRIGAHRSIMIAAVAAAASVPSSLTSTKALWTTFDRTRSFPGDMPVTDQNETKYFKQICLVSYDGNLSV</sequence>
<dbReference type="Proteomes" id="UP000518266">
    <property type="component" value="Unassembled WGS sequence"/>
</dbReference>
<organism evidence="2 3">
    <name type="scientific">Dissostichus mawsoni</name>
    <name type="common">Antarctic cod</name>
    <dbReference type="NCBI Taxonomy" id="36200"/>
    <lineage>
        <taxon>Eukaryota</taxon>
        <taxon>Metazoa</taxon>
        <taxon>Chordata</taxon>
        <taxon>Craniata</taxon>
        <taxon>Vertebrata</taxon>
        <taxon>Euteleostomi</taxon>
        <taxon>Actinopterygii</taxon>
        <taxon>Neopterygii</taxon>
        <taxon>Teleostei</taxon>
        <taxon>Neoteleostei</taxon>
        <taxon>Acanthomorphata</taxon>
        <taxon>Eupercaria</taxon>
        <taxon>Perciformes</taxon>
        <taxon>Notothenioidei</taxon>
        <taxon>Nototheniidae</taxon>
        <taxon>Dissostichus</taxon>
    </lineage>
</organism>
<feature type="compositionally biased region" description="Polar residues" evidence="1">
    <location>
        <begin position="65"/>
        <end position="76"/>
    </location>
</feature>
<evidence type="ECO:0000256" key="1">
    <source>
        <dbReference type="SAM" id="MobiDB-lite"/>
    </source>
</evidence>
<protein>
    <submittedName>
        <fullName evidence="2">Uncharacterized protein</fullName>
    </submittedName>
</protein>
<comment type="caution">
    <text evidence="2">The sequence shown here is derived from an EMBL/GenBank/DDBJ whole genome shotgun (WGS) entry which is preliminary data.</text>
</comment>
<evidence type="ECO:0000313" key="3">
    <source>
        <dbReference type="Proteomes" id="UP000518266"/>
    </source>
</evidence>
<feature type="region of interest" description="Disordered" evidence="1">
    <location>
        <begin position="42"/>
        <end position="78"/>
    </location>
</feature>
<proteinExistence type="predicted"/>
<keyword evidence="3" id="KW-1185">Reference proteome</keyword>
<accession>A0A7J5XGC3</accession>
<reference evidence="2 3" key="1">
    <citation type="submission" date="2020-03" db="EMBL/GenBank/DDBJ databases">
        <title>Dissostichus mawsoni Genome sequencing and assembly.</title>
        <authorList>
            <person name="Park H."/>
        </authorList>
    </citation>
    <scope>NUCLEOTIDE SEQUENCE [LARGE SCALE GENOMIC DNA]</scope>
    <source>
        <strain evidence="2">DM0001</strain>
        <tissue evidence="2">Muscle</tissue>
    </source>
</reference>
<dbReference type="AlphaFoldDB" id="A0A7J5XGC3"/>
<dbReference type="EMBL" id="JAAKFY010000024">
    <property type="protein sequence ID" value="KAF3836126.1"/>
    <property type="molecule type" value="Genomic_DNA"/>
</dbReference>
<evidence type="ECO:0000313" key="2">
    <source>
        <dbReference type="EMBL" id="KAF3836126.1"/>
    </source>
</evidence>